<feature type="compositionally biased region" description="Polar residues" evidence="1">
    <location>
        <begin position="81"/>
        <end position="103"/>
    </location>
</feature>
<sequence>MVLVLSEERWMLANLDSLGSYRAHLVILLAIGRQNEHVKRSWSDINKILVSSNAVMPDNFTFINKINTLTPKSRNRFKKPNLQTQIPKENPNRKNQIPKSPNSKFHEPQSGTEHRERTKVLCKVESKKEKTKI</sequence>
<protein>
    <submittedName>
        <fullName evidence="2">Uncharacterized protein</fullName>
    </submittedName>
</protein>
<reference evidence="2 3" key="1">
    <citation type="journal article" date="2023" name="Life. Sci Alliance">
        <title>Evolutionary insights into 3D genome organization and epigenetic landscape of Vigna mungo.</title>
        <authorList>
            <person name="Junaid A."/>
            <person name="Singh B."/>
            <person name="Bhatia S."/>
        </authorList>
    </citation>
    <scope>NUCLEOTIDE SEQUENCE [LARGE SCALE GENOMIC DNA]</scope>
    <source>
        <strain evidence="2">Urdbean</strain>
    </source>
</reference>
<evidence type="ECO:0000313" key="3">
    <source>
        <dbReference type="Proteomes" id="UP001374535"/>
    </source>
</evidence>
<evidence type="ECO:0000256" key="1">
    <source>
        <dbReference type="SAM" id="MobiDB-lite"/>
    </source>
</evidence>
<dbReference type="Proteomes" id="UP001374535">
    <property type="component" value="Chromosome 8"/>
</dbReference>
<feature type="compositionally biased region" description="Basic and acidic residues" evidence="1">
    <location>
        <begin position="104"/>
        <end position="133"/>
    </location>
</feature>
<dbReference type="AlphaFoldDB" id="A0AAQ3RP00"/>
<evidence type="ECO:0000313" key="2">
    <source>
        <dbReference type="EMBL" id="WVY99867.1"/>
    </source>
</evidence>
<gene>
    <name evidence="2" type="ORF">V8G54_025937</name>
</gene>
<dbReference type="EMBL" id="CP144693">
    <property type="protein sequence ID" value="WVY99867.1"/>
    <property type="molecule type" value="Genomic_DNA"/>
</dbReference>
<feature type="region of interest" description="Disordered" evidence="1">
    <location>
        <begin position="72"/>
        <end position="133"/>
    </location>
</feature>
<name>A0AAQ3RP00_VIGMU</name>
<keyword evidence="3" id="KW-1185">Reference proteome</keyword>
<proteinExistence type="predicted"/>
<organism evidence="2 3">
    <name type="scientific">Vigna mungo</name>
    <name type="common">Black gram</name>
    <name type="synonym">Phaseolus mungo</name>
    <dbReference type="NCBI Taxonomy" id="3915"/>
    <lineage>
        <taxon>Eukaryota</taxon>
        <taxon>Viridiplantae</taxon>
        <taxon>Streptophyta</taxon>
        <taxon>Embryophyta</taxon>
        <taxon>Tracheophyta</taxon>
        <taxon>Spermatophyta</taxon>
        <taxon>Magnoliopsida</taxon>
        <taxon>eudicotyledons</taxon>
        <taxon>Gunneridae</taxon>
        <taxon>Pentapetalae</taxon>
        <taxon>rosids</taxon>
        <taxon>fabids</taxon>
        <taxon>Fabales</taxon>
        <taxon>Fabaceae</taxon>
        <taxon>Papilionoideae</taxon>
        <taxon>50 kb inversion clade</taxon>
        <taxon>NPAAA clade</taxon>
        <taxon>indigoferoid/millettioid clade</taxon>
        <taxon>Phaseoleae</taxon>
        <taxon>Vigna</taxon>
    </lineage>
</organism>
<accession>A0AAQ3RP00</accession>